<dbReference type="InterPro" id="IPR023214">
    <property type="entry name" value="HAD_sf"/>
</dbReference>
<keyword evidence="2" id="KW-1185">Reference proteome</keyword>
<dbReference type="InterPro" id="IPR023198">
    <property type="entry name" value="PGP-like_dom2"/>
</dbReference>
<gene>
    <name evidence="1" type="ORF">psyc5s11_48180</name>
</gene>
<dbReference type="Proteomes" id="UP000824633">
    <property type="component" value="Chromosome"/>
</dbReference>
<dbReference type="SUPFAM" id="SSF56784">
    <property type="entry name" value="HAD-like"/>
    <property type="match status" value="1"/>
</dbReference>
<dbReference type="NCBIfam" id="TIGR01509">
    <property type="entry name" value="HAD-SF-IA-v3"/>
    <property type="match status" value="1"/>
</dbReference>
<dbReference type="Pfam" id="PF00702">
    <property type="entry name" value="Hydrolase"/>
    <property type="match status" value="1"/>
</dbReference>
<reference evidence="2" key="1">
    <citation type="submission" date="2021-07" db="EMBL/GenBank/DDBJ databases">
        <title>Complete genome sequencing of a Clostridium isolate.</title>
        <authorList>
            <person name="Ueki A."/>
            <person name="Tonouchi A."/>
        </authorList>
    </citation>
    <scope>NUCLEOTIDE SEQUENCE [LARGE SCALE GENOMIC DNA]</scope>
    <source>
        <strain evidence="2">C5S11</strain>
    </source>
</reference>
<dbReference type="PANTHER" id="PTHR43611:SF3">
    <property type="entry name" value="FLAVIN MONONUCLEOTIDE HYDROLASE 1, CHLOROPLATIC"/>
    <property type="match status" value="1"/>
</dbReference>
<organism evidence="1 2">
    <name type="scientific">Clostridium gelidum</name>
    <dbReference type="NCBI Taxonomy" id="704125"/>
    <lineage>
        <taxon>Bacteria</taxon>
        <taxon>Bacillati</taxon>
        <taxon>Bacillota</taxon>
        <taxon>Clostridia</taxon>
        <taxon>Eubacteriales</taxon>
        <taxon>Clostridiaceae</taxon>
        <taxon>Clostridium</taxon>
    </lineage>
</organism>
<dbReference type="SFLD" id="SFLDS00003">
    <property type="entry name" value="Haloacid_Dehalogenase"/>
    <property type="match status" value="1"/>
</dbReference>
<dbReference type="Gene3D" id="3.40.50.1000">
    <property type="entry name" value="HAD superfamily/HAD-like"/>
    <property type="match status" value="1"/>
</dbReference>
<evidence type="ECO:0000313" key="1">
    <source>
        <dbReference type="EMBL" id="BCZ48751.1"/>
    </source>
</evidence>
<dbReference type="RefSeq" id="WP_224034989.1">
    <property type="nucleotide sequence ID" value="NZ_AP024849.1"/>
</dbReference>
<dbReference type="InterPro" id="IPR006439">
    <property type="entry name" value="HAD-SF_hydro_IA"/>
</dbReference>
<sequence length="202" mass="23770">MIKNIIFDIGNVLLDFNPEMYVKSKVTEEKVEEIYKCIFQSDEWPMLDRGTISEEEAKRNIINRNIQNKELINLVFENWYDILIPIESSVDVLKKLKQNGYKVYYLSNFHLAAFEHVTTKHNFFEYFDGGVVSYKEKLLKPEKEIYEKIIDKYDLEPNQTVFVDDMKKNVEAAIKSGLKGIILNNPKDLKSALEELNINIEY</sequence>
<dbReference type="PRINTS" id="PR00413">
    <property type="entry name" value="HADHALOGNASE"/>
</dbReference>
<accession>A0ABN6J6J6</accession>
<protein>
    <submittedName>
        <fullName evidence="1">Haloacid dehalogenase</fullName>
    </submittedName>
</protein>
<dbReference type="EMBL" id="AP024849">
    <property type="protein sequence ID" value="BCZ48751.1"/>
    <property type="molecule type" value="Genomic_DNA"/>
</dbReference>
<dbReference type="SFLD" id="SFLDG01129">
    <property type="entry name" value="C1.5:_HAD__Beta-PGM__Phosphata"/>
    <property type="match status" value="1"/>
</dbReference>
<dbReference type="PANTHER" id="PTHR43611">
    <property type="entry name" value="ALPHA-D-GLUCOSE 1-PHOSPHATE PHOSPHATASE"/>
    <property type="match status" value="1"/>
</dbReference>
<proteinExistence type="predicted"/>
<dbReference type="CDD" id="cd02603">
    <property type="entry name" value="HAD_sEH-N_like"/>
    <property type="match status" value="1"/>
</dbReference>
<dbReference type="InterPro" id="IPR036412">
    <property type="entry name" value="HAD-like_sf"/>
</dbReference>
<name>A0ABN6J6J6_9CLOT</name>
<evidence type="ECO:0000313" key="2">
    <source>
        <dbReference type="Proteomes" id="UP000824633"/>
    </source>
</evidence>
<dbReference type="Gene3D" id="1.10.150.240">
    <property type="entry name" value="Putative phosphatase, domain 2"/>
    <property type="match status" value="1"/>
</dbReference>